<reference evidence="2" key="1">
    <citation type="submission" date="2012-08" db="EMBL/GenBank/DDBJ databases">
        <title>The Genome Sequence of Wuchereria bancrofti.</title>
        <authorList>
            <person name="Nutman T.B."/>
            <person name="Fink D.L."/>
            <person name="Russ C."/>
            <person name="Young S."/>
            <person name="Zeng Q."/>
            <person name="Koehrsen M."/>
            <person name="Alvarado L."/>
            <person name="Berlin A."/>
            <person name="Chapman S.B."/>
            <person name="Chen Z."/>
            <person name="Freedman E."/>
            <person name="Gellesch M."/>
            <person name="Goldberg J."/>
            <person name="Griggs A."/>
            <person name="Gujja S."/>
            <person name="Heilman E.R."/>
            <person name="Heiman D."/>
            <person name="Hepburn T."/>
            <person name="Howarth C."/>
            <person name="Jen D."/>
            <person name="Larson L."/>
            <person name="Lewis B."/>
            <person name="Mehta T."/>
            <person name="Park D."/>
            <person name="Pearson M."/>
            <person name="Roberts A."/>
            <person name="Saif S."/>
            <person name="Shea T."/>
            <person name="Shenoy N."/>
            <person name="Sisk P."/>
            <person name="Stolte C."/>
            <person name="Sykes S."/>
            <person name="Walk T."/>
            <person name="White J."/>
            <person name="Yandava C."/>
            <person name="Haas B."/>
            <person name="Henn M.R."/>
            <person name="Nusbaum C."/>
            <person name="Birren B."/>
        </authorList>
    </citation>
    <scope>NUCLEOTIDE SEQUENCE [LARGE SCALE GENOMIC DNA]</scope>
    <source>
        <strain evidence="2">NA</strain>
    </source>
</reference>
<dbReference type="EMBL" id="ADBV01005271">
    <property type="protein sequence ID" value="EJW79638.1"/>
    <property type="molecule type" value="Genomic_DNA"/>
</dbReference>
<protein>
    <submittedName>
        <fullName evidence="1">Uncharacterized protein</fullName>
    </submittedName>
</protein>
<name>J9EBW8_WUCBA</name>
<accession>J9EBW8</accession>
<organism evidence="1 2">
    <name type="scientific">Wuchereria bancrofti</name>
    <dbReference type="NCBI Taxonomy" id="6293"/>
    <lineage>
        <taxon>Eukaryota</taxon>
        <taxon>Metazoa</taxon>
        <taxon>Ecdysozoa</taxon>
        <taxon>Nematoda</taxon>
        <taxon>Chromadorea</taxon>
        <taxon>Rhabditida</taxon>
        <taxon>Spirurina</taxon>
        <taxon>Spiruromorpha</taxon>
        <taxon>Filarioidea</taxon>
        <taxon>Onchocercidae</taxon>
        <taxon>Wuchereria</taxon>
    </lineage>
</organism>
<evidence type="ECO:0000313" key="1">
    <source>
        <dbReference type="EMBL" id="EJW79638.1"/>
    </source>
</evidence>
<gene>
    <name evidence="1" type="ORF">WUBG_09452</name>
</gene>
<dbReference type="AlphaFoldDB" id="J9EBW8"/>
<proteinExistence type="predicted"/>
<sequence>MHEKKNLFKRCECGIQRIKNTNEIWGKKHTRLSVHVQLKNWCNITVSELNRRSKGRRGYQIVNYIKEFNYTSIKEITCSLCCNSLRTGTMVKFCGYKEKHVLAFAFFVANYRKTAVILYGWLLLHRIKNEYGKQKCIPLRDRIDVKGMMD</sequence>
<dbReference type="Proteomes" id="UP000004810">
    <property type="component" value="Unassembled WGS sequence"/>
</dbReference>
<evidence type="ECO:0000313" key="2">
    <source>
        <dbReference type="Proteomes" id="UP000004810"/>
    </source>
</evidence>
<comment type="caution">
    <text evidence="1">The sequence shown here is derived from an EMBL/GenBank/DDBJ whole genome shotgun (WGS) entry which is preliminary data.</text>
</comment>